<evidence type="ECO:0000313" key="4">
    <source>
        <dbReference type="EMBL" id="KAK7832214.1"/>
    </source>
</evidence>
<proteinExistence type="predicted"/>
<evidence type="ECO:0000256" key="3">
    <source>
        <dbReference type="SAM" id="MobiDB-lite"/>
    </source>
</evidence>
<dbReference type="GO" id="GO:0003697">
    <property type="term" value="F:single-stranded DNA binding"/>
    <property type="evidence" value="ECO:0007669"/>
    <property type="project" value="TreeGrafter"/>
</dbReference>
<evidence type="ECO:0000313" key="5">
    <source>
        <dbReference type="Proteomes" id="UP001488838"/>
    </source>
</evidence>
<feature type="compositionally biased region" description="Basic residues" evidence="3">
    <location>
        <begin position="229"/>
        <end position="252"/>
    </location>
</feature>
<keyword evidence="5" id="KW-1185">Reference proteome</keyword>
<dbReference type="EMBL" id="JBBHLL010000011">
    <property type="protein sequence ID" value="KAK7832214.1"/>
    <property type="molecule type" value="Genomic_DNA"/>
</dbReference>
<name>A0AAW0K163_MYOGA</name>
<dbReference type="GO" id="GO:0004520">
    <property type="term" value="F:DNA endonuclease activity"/>
    <property type="evidence" value="ECO:0007669"/>
    <property type="project" value="TreeGrafter"/>
</dbReference>
<dbReference type="PANTHER" id="PTHR16171:SF13">
    <property type="entry name" value="BASIC IMMUNOGLOBULIN-LIKE VARIABLE MOTIF-CONTAINING PROTEIN"/>
    <property type="match status" value="1"/>
</dbReference>
<accession>A0AAW0K163</accession>
<keyword evidence="2" id="KW-0539">Nucleus</keyword>
<dbReference type="Proteomes" id="UP001488838">
    <property type="component" value="Unassembled WGS sequence"/>
</dbReference>
<sequence>MSHPKRWHVQEKNSTRSAEPAPLLQLRSRVRSTRTGTGTGTAVTFRWLRNLKEGTVGGLSASQSLGSIRGHRELLESVTRRVPFVNSQASIECDENLPKLIFERERGLRLIPRNRDVCPCLRCLTLQKLEEPLILDMVSPKLRTSPQKRIYKVLYNRFAQVPQEHPWAPEEMVIILQAVRSRYIGVSTGTSDIIYNEENSLENLSTSLGKLPLAWEIDKSEFDGVTTNLKHKSGNAKKQISKKKTSDKKGRHQRECPQHSPLEDVKQRKVLDLRRWYCISRPQYKTSCGISSLISCWNFLYSTMGAGNLPPITQEDALHILGFQPPFEDIRFGPFTGNTTLMRWFRQINDHFHVKGCSYVLYKPHGKNKTAGETAPGALSKLTRGLKDESLAYIYHCQNHYFCPIGFEATPVKANKAFRPHGNCFFSYSRWADIVTDLNTQNPEFLDIRHLERGLQFRKTKKVGGNLHCLIAFQRLSWQRFGFWNFPFGTIRQESQPPTHAQGLAKSESEDNISKKPHGRLGRSFSAGFHQDSAWKKMSSIHERRNSGYHSYSDYNGND</sequence>
<feature type="region of interest" description="Disordered" evidence="3">
    <location>
        <begin position="1"/>
        <end position="22"/>
    </location>
</feature>
<evidence type="ECO:0000256" key="2">
    <source>
        <dbReference type="ARBA" id="ARBA00023242"/>
    </source>
</evidence>
<evidence type="ECO:0000256" key="1">
    <source>
        <dbReference type="ARBA" id="ARBA00004123"/>
    </source>
</evidence>
<dbReference type="AlphaFoldDB" id="A0AAW0K163"/>
<feature type="region of interest" description="Disordered" evidence="3">
    <location>
        <begin position="226"/>
        <end position="261"/>
    </location>
</feature>
<organism evidence="4 5">
    <name type="scientific">Myodes glareolus</name>
    <name type="common">Bank vole</name>
    <name type="synonym">Clethrionomys glareolus</name>
    <dbReference type="NCBI Taxonomy" id="447135"/>
    <lineage>
        <taxon>Eukaryota</taxon>
        <taxon>Metazoa</taxon>
        <taxon>Chordata</taxon>
        <taxon>Craniata</taxon>
        <taxon>Vertebrata</taxon>
        <taxon>Euteleostomi</taxon>
        <taxon>Mammalia</taxon>
        <taxon>Eutheria</taxon>
        <taxon>Euarchontoglires</taxon>
        <taxon>Glires</taxon>
        <taxon>Rodentia</taxon>
        <taxon>Myomorpha</taxon>
        <taxon>Muroidea</taxon>
        <taxon>Cricetidae</taxon>
        <taxon>Arvicolinae</taxon>
        <taxon>Myodes</taxon>
    </lineage>
</organism>
<protein>
    <recommendedName>
        <fullName evidence="6">Basic immunoglobulin-like variable motif-containing protein</fullName>
    </recommendedName>
</protein>
<gene>
    <name evidence="4" type="ORF">U0070_015361</name>
</gene>
<feature type="region of interest" description="Disordered" evidence="3">
    <location>
        <begin position="494"/>
        <end position="527"/>
    </location>
</feature>
<comment type="caution">
    <text evidence="4">The sequence shown here is derived from an EMBL/GenBank/DDBJ whole genome shotgun (WGS) entry which is preliminary data.</text>
</comment>
<evidence type="ECO:0008006" key="6">
    <source>
        <dbReference type="Google" id="ProtNLM"/>
    </source>
</evidence>
<dbReference type="PANTHER" id="PTHR16171">
    <property type="entry name" value="DNA REPAIR PROTEIN COMPLEMENTING XP-G CELLS-RELATED"/>
    <property type="match status" value="1"/>
</dbReference>
<dbReference type="GO" id="GO:0005634">
    <property type="term" value="C:nucleus"/>
    <property type="evidence" value="ECO:0007669"/>
    <property type="project" value="UniProtKB-SubCell"/>
</dbReference>
<comment type="subcellular location">
    <subcellularLocation>
        <location evidence="1">Nucleus</location>
    </subcellularLocation>
</comment>
<reference evidence="4 5" key="1">
    <citation type="journal article" date="2023" name="bioRxiv">
        <title>Conserved and derived expression patterns and positive selection on dental genes reveal complex evolutionary context of ever-growing rodent molars.</title>
        <authorList>
            <person name="Calamari Z.T."/>
            <person name="Song A."/>
            <person name="Cohen E."/>
            <person name="Akter M."/>
            <person name="Roy R.D."/>
            <person name="Hallikas O."/>
            <person name="Christensen M.M."/>
            <person name="Li P."/>
            <person name="Marangoni P."/>
            <person name="Jernvall J."/>
            <person name="Klein O.D."/>
        </authorList>
    </citation>
    <scope>NUCLEOTIDE SEQUENCE [LARGE SCALE GENOMIC DNA]</scope>
    <source>
        <strain evidence="4">V071</strain>
    </source>
</reference>